<evidence type="ECO:0000256" key="1">
    <source>
        <dbReference type="SAM" id="Coils"/>
    </source>
</evidence>
<reference evidence="2" key="1">
    <citation type="submission" date="2020-11" db="EMBL/GenBank/DDBJ databases">
        <authorList>
            <person name="Tran Van P."/>
        </authorList>
    </citation>
    <scope>NUCLEOTIDE SEQUENCE</scope>
</reference>
<evidence type="ECO:0000313" key="2">
    <source>
        <dbReference type="EMBL" id="CAD7432150.1"/>
    </source>
</evidence>
<keyword evidence="1" id="KW-0175">Coiled coil</keyword>
<gene>
    <name evidence="2" type="ORF">TMSB3V08_LOCUS8863</name>
</gene>
<name>A0A7R9EDR8_9NEOP</name>
<sequence length="462" mass="52724">MPHMLSLQGNTSRGKGRALRCVVSQATTMYISTKDSARNAKLIILPPYESKDYLSFNSTYRKRHVRQSNGKLKVTTNFDSARPERLSREPKLQAICFEQESSTKSPQLLLCAANQEEGVLSSARDQFGRTLTLDNVKPSDDSPDEEMQGQINLDEKKVKPLRVLKVSNKEVASACRYKKKFLRYQKRSENYDETKKPWVVIETLADTLLDKALQEALSWLLNHPRQTGKIGRWIVRLTSLRFEVVHIPGKDNCIADGLSRMLEEDEIGATREETWDPVPLGILGQMPEIFTSIRLAQKKDPVLGKVCKDLSEGKSVAKFKMQRRLLLTKPSGKWEIFPKDWDEKPAQSSVRRWVEALERLKRTHETLSRRYNRAIIERFLTPVTVQLKELESGRLTRKAHVSQLKPYHGSVELEGGGGECVPFASHREVWLEGVPLDGTMLTLRRVQAEEDRAVRDGTDVKM</sequence>
<protein>
    <recommendedName>
        <fullName evidence="3">Reverse transcriptase RNase H-like domain-containing protein</fullName>
    </recommendedName>
</protein>
<evidence type="ECO:0008006" key="3">
    <source>
        <dbReference type="Google" id="ProtNLM"/>
    </source>
</evidence>
<organism evidence="2">
    <name type="scientific">Timema monikensis</name>
    <dbReference type="NCBI Taxonomy" id="170555"/>
    <lineage>
        <taxon>Eukaryota</taxon>
        <taxon>Metazoa</taxon>
        <taxon>Ecdysozoa</taxon>
        <taxon>Arthropoda</taxon>
        <taxon>Hexapoda</taxon>
        <taxon>Insecta</taxon>
        <taxon>Pterygota</taxon>
        <taxon>Neoptera</taxon>
        <taxon>Polyneoptera</taxon>
        <taxon>Phasmatodea</taxon>
        <taxon>Timematodea</taxon>
        <taxon>Timematoidea</taxon>
        <taxon>Timematidae</taxon>
        <taxon>Timema</taxon>
    </lineage>
</organism>
<dbReference type="EMBL" id="OB795384">
    <property type="protein sequence ID" value="CAD7432150.1"/>
    <property type="molecule type" value="Genomic_DNA"/>
</dbReference>
<accession>A0A7R9EDR8</accession>
<feature type="coiled-coil region" evidence="1">
    <location>
        <begin position="350"/>
        <end position="377"/>
    </location>
</feature>
<dbReference type="AlphaFoldDB" id="A0A7R9EDR8"/>
<proteinExistence type="predicted"/>